<organism evidence="2 3">
    <name type="scientific">Lasius platythorax</name>
    <dbReference type="NCBI Taxonomy" id="488582"/>
    <lineage>
        <taxon>Eukaryota</taxon>
        <taxon>Metazoa</taxon>
        <taxon>Ecdysozoa</taxon>
        <taxon>Arthropoda</taxon>
        <taxon>Hexapoda</taxon>
        <taxon>Insecta</taxon>
        <taxon>Pterygota</taxon>
        <taxon>Neoptera</taxon>
        <taxon>Endopterygota</taxon>
        <taxon>Hymenoptera</taxon>
        <taxon>Apocrita</taxon>
        <taxon>Aculeata</taxon>
        <taxon>Formicoidea</taxon>
        <taxon>Formicidae</taxon>
        <taxon>Formicinae</taxon>
        <taxon>Lasius</taxon>
        <taxon>Lasius</taxon>
    </lineage>
</organism>
<feature type="compositionally biased region" description="Basic and acidic residues" evidence="1">
    <location>
        <begin position="71"/>
        <end position="83"/>
    </location>
</feature>
<evidence type="ECO:0000313" key="3">
    <source>
        <dbReference type="Proteomes" id="UP001497644"/>
    </source>
</evidence>
<gene>
    <name evidence="2" type="ORF">LPLAT_LOCUS6587</name>
</gene>
<protein>
    <submittedName>
        <fullName evidence="2">Uncharacterized protein</fullName>
    </submittedName>
</protein>
<keyword evidence="3" id="KW-1185">Reference proteome</keyword>
<evidence type="ECO:0000313" key="2">
    <source>
        <dbReference type="EMBL" id="CAL1680591.1"/>
    </source>
</evidence>
<dbReference type="EMBL" id="OZ034825">
    <property type="protein sequence ID" value="CAL1680591.1"/>
    <property type="molecule type" value="Genomic_DNA"/>
</dbReference>
<dbReference type="AlphaFoldDB" id="A0AAV2NMU4"/>
<proteinExistence type="predicted"/>
<evidence type="ECO:0000256" key="1">
    <source>
        <dbReference type="SAM" id="MobiDB-lite"/>
    </source>
</evidence>
<accession>A0AAV2NMU4</accession>
<name>A0AAV2NMU4_9HYME</name>
<dbReference type="Proteomes" id="UP001497644">
    <property type="component" value="Chromosome 2"/>
</dbReference>
<feature type="compositionally biased region" description="Basic and acidic residues" evidence="1">
    <location>
        <begin position="96"/>
        <end position="106"/>
    </location>
</feature>
<sequence>MELISRPPCIRHAKAPRHSQQHFAFPRRCQACAKLYVGGHKAVRGETPRRANGVDPLVARKPSRRPNNRLADIHGRKVDRDGRPTIGGVGIIPRGEIAEKESARSR</sequence>
<reference evidence="2" key="1">
    <citation type="submission" date="2024-04" db="EMBL/GenBank/DDBJ databases">
        <authorList>
            <consortium name="Molecular Ecology Group"/>
        </authorList>
    </citation>
    <scope>NUCLEOTIDE SEQUENCE</scope>
</reference>
<feature type="region of interest" description="Disordered" evidence="1">
    <location>
        <begin position="47"/>
        <end position="106"/>
    </location>
</feature>